<dbReference type="InParanoid" id="A0A0D0E0Q0"/>
<name>A0A0D0E0Q0_9AGAM</name>
<gene>
    <name evidence="1" type="ORF">PAXRUDRAFT_514859</name>
</gene>
<dbReference type="AlphaFoldDB" id="A0A0D0E0Q0"/>
<organism evidence="1 2">
    <name type="scientific">Paxillus rubicundulus Ve08.2h10</name>
    <dbReference type="NCBI Taxonomy" id="930991"/>
    <lineage>
        <taxon>Eukaryota</taxon>
        <taxon>Fungi</taxon>
        <taxon>Dikarya</taxon>
        <taxon>Basidiomycota</taxon>
        <taxon>Agaricomycotina</taxon>
        <taxon>Agaricomycetes</taxon>
        <taxon>Agaricomycetidae</taxon>
        <taxon>Boletales</taxon>
        <taxon>Paxilineae</taxon>
        <taxon>Paxillaceae</taxon>
        <taxon>Paxillus</taxon>
    </lineage>
</organism>
<evidence type="ECO:0000313" key="2">
    <source>
        <dbReference type="Proteomes" id="UP000054538"/>
    </source>
</evidence>
<keyword evidence="2" id="KW-1185">Reference proteome</keyword>
<evidence type="ECO:0000313" key="1">
    <source>
        <dbReference type="EMBL" id="KIK93454.1"/>
    </source>
</evidence>
<reference evidence="2" key="2">
    <citation type="submission" date="2015-01" db="EMBL/GenBank/DDBJ databases">
        <title>Evolutionary Origins and Diversification of the Mycorrhizal Mutualists.</title>
        <authorList>
            <consortium name="DOE Joint Genome Institute"/>
            <consortium name="Mycorrhizal Genomics Consortium"/>
            <person name="Kohler A."/>
            <person name="Kuo A."/>
            <person name="Nagy L.G."/>
            <person name="Floudas D."/>
            <person name="Copeland A."/>
            <person name="Barry K.W."/>
            <person name="Cichocki N."/>
            <person name="Veneault-Fourrey C."/>
            <person name="LaButti K."/>
            <person name="Lindquist E.A."/>
            <person name="Lipzen A."/>
            <person name="Lundell T."/>
            <person name="Morin E."/>
            <person name="Murat C."/>
            <person name="Riley R."/>
            <person name="Ohm R."/>
            <person name="Sun H."/>
            <person name="Tunlid A."/>
            <person name="Henrissat B."/>
            <person name="Grigoriev I.V."/>
            <person name="Hibbett D.S."/>
            <person name="Martin F."/>
        </authorList>
    </citation>
    <scope>NUCLEOTIDE SEQUENCE [LARGE SCALE GENOMIC DNA]</scope>
    <source>
        <strain evidence="2">Ve08.2h10</strain>
    </source>
</reference>
<accession>A0A0D0E0Q0</accession>
<protein>
    <submittedName>
        <fullName evidence="1">Uncharacterized protein</fullName>
    </submittedName>
</protein>
<sequence length="154" mass="17208">MRGKSGSPFGCVFQLSDHFPMESLDARARLVQDVGGRALVVTDDDIDGHDLSSGVISRGRLVQWYDLDVSFVAVGLPEVRLWPLGIVLWCSLIVCPVRYDAIIGEILLLQWCKACRCVVMPRDERSLKFQQIAQILKALHGRTEDVVAQKKSLE</sequence>
<reference evidence="1 2" key="1">
    <citation type="submission" date="2014-04" db="EMBL/GenBank/DDBJ databases">
        <authorList>
            <consortium name="DOE Joint Genome Institute"/>
            <person name="Kuo A."/>
            <person name="Kohler A."/>
            <person name="Jargeat P."/>
            <person name="Nagy L.G."/>
            <person name="Floudas D."/>
            <person name="Copeland A."/>
            <person name="Barry K.W."/>
            <person name="Cichocki N."/>
            <person name="Veneault-Fourrey C."/>
            <person name="LaButti K."/>
            <person name="Lindquist E.A."/>
            <person name="Lipzen A."/>
            <person name="Lundell T."/>
            <person name="Morin E."/>
            <person name="Murat C."/>
            <person name="Sun H."/>
            <person name="Tunlid A."/>
            <person name="Henrissat B."/>
            <person name="Grigoriev I.V."/>
            <person name="Hibbett D.S."/>
            <person name="Martin F."/>
            <person name="Nordberg H.P."/>
            <person name="Cantor M.N."/>
            <person name="Hua S.X."/>
        </authorList>
    </citation>
    <scope>NUCLEOTIDE SEQUENCE [LARGE SCALE GENOMIC DNA]</scope>
    <source>
        <strain evidence="1 2">Ve08.2h10</strain>
    </source>
</reference>
<dbReference type="HOGENOM" id="CLU_1704808_0_0_1"/>
<proteinExistence type="predicted"/>
<dbReference type="Proteomes" id="UP000054538">
    <property type="component" value="Unassembled WGS sequence"/>
</dbReference>
<dbReference type="EMBL" id="KN825184">
    <property type="protein sequence ID" value="KIK93454.1"/>
    <property type="molecule type" value="Genomic_DNA"/>
</dbReference>